<evidence type="ECO:0000313" key="2">
    <source>
        <dbReference type="Proteomes" id="UP000095280"/>
    </source>
</evidence>
<reference evidence="3" key="1">
    <citation type="submission" date="2016-11" db="UniProtKB">
        <authorList>
            <consortium name="WormBaseParasite"/>
        </authorList>
    </citation>
    <scope>IDENTIFICATION</scope>
</reference>
<dbReference type="Proteomes" id="UP000095280">
    <property type="component" value="Unplaced"/>
</dbReference>
<evidence type="ECO:0000256" key="1">
    <source>
        <dbReference type="SAM" id="MobiDB-lite"/>
    </source>
</evidence>
<feature type="region of interest" description="Disordered" evidence="1">
    <location>
        <begin position="227"/>
        <end position="248"/>
    </location>
</feature>
<accession>A0A1I8JRP0</accession>
<organism evidence="2 3">
    <name type="scientific">Macrostomum lignano</name>
    <dbReference type="NCBI Taxonomy" id="282301"/>
    <lineage>
        <taxon>Eukaryota</taxon>
        <taxon>Metazoa</taxon>
        <taxon>Spiralia</taxon>
        <taxon>Lophotrochozoa</taxon>
        <taxon>Platyhelminthes</taxon>
        <taxon>Rhabditophora</taxon>
        <taxon>Macrostomorpha</taxon>
        <taxon>Macrostomida</taxon>
        <taxon>Macrostomidae</taxon>
        <taxon>Macrostomum</taxon>
    </lineage>
</organism>
<sequence length="300" mass="33297">WIAVETEMYSDDEFQCYGQESVKRPLHLPQQPASSYRYGYGGELRQGDDQVIDDTDPELSSSNGTAPDLAESSAARYELPARSHQRYTDYTRHQHHHQHVQIQHQGRQGSTSSSNEILKLSDNSEGGSGGEPLLLQIGHSTDDSNSHRCWPRSHSSAAAAAAETPGPAVRQISSRQPTAAGQLSQSKRQQRQRRGCHGVRGGRQFMRRARKHPTVDRIVTLLQDKRIDDDPIGADPGPAAASAQENSQHVNRLTDFNRLAYSDDSSSRAADSSELNTVFERGKRRRGNCCATKVPVWFVQ</sequence>
<protein>
    <submittedName>
        <fullName evidence="3">CG11148</fullName>
    </submittedName>
</protein>
<feature type="region of interest" description="Disordered" evidence="1">
    <location>
        <begin position="22"/>
        <end position="75"/>
    </location>
</feature>
<dbReference type="AlphaFoldDB" id="A0A1I8JRP0"/>
<feature type="compositionally biased region" description="Basic residues" evidence="1">
    <location>
        <begin position="188"/>
        <end position="197"/>
    </location>
</feature>
<evidence type="ECO:0000313" key="3">
    <source>
        <dbReference type="WBParaSite" id="snap_masked-unitig_41395-processed-gene-0.0-mRNA-1"/>
    </source>
</evidence>
<feature type="region of interest" description="Disordered" evidence="1">
    <location>
        <begin position="90"/>
        <end position="199"/>
    </location>
</feature>
<proteinExistence type="predicted"/>
<keyword evidence="2" id="KW-1185">Reference proteome</keyword>
<name>A0A1I8JRP0_9PLAT</name>
<feature type="compositionally biased region" description="Polar residues" evidence="1">
    <location>
        <begin position="171"/>
        <end position="183"/>
    </location>
</feature>
<dbReference type="WBParaSite" id="snap_masked-unitig_41395-processed-gene-0.0-mRNA-1">
    <property type="protein sequence ID" value="snap_masked-unitig_41395-processed-gene-0.0-mRNA-1"/>
    <property type="gene ID" value="snap_masked-unitig_41395-processed-gene-0.0"/>
</dbReference>